<accession>A0A6J5NUA9</accession>
<dbReference type="InterPro" id="IPR011335">
    <property type="entry name" value="Restrct_endonuc-II-like"/>
</dbReference>
<gene>
    <name evidence="3" type="ORF">UFOVP1148_7</name>
    <name evidence="2" type="ORF">UFOVP809_14</name>
</gene>
<dbReference type="SUPFAM" id="SSF52980">
    <property type="entry name" value="Restriction endonuclease-like"/>
    <property type="match status" value="1"/>
</dbReference>
<dbReference type="NCBIfam" id="TIGR03033">
    <property type="entry name" value="phage_rel_nuc"/>
    <property type="match status" value="1"/>
</dbReference>
<dbReference type="InterPro" id="IPR017482">
    <property type="entry name" value="Lambda-type_endonuclease"/>
</dbReference>
<evidence type="ECO:0000259" key="1">
    <source>
        <dbReference type="Pfam" id="PF09588"/>
    </source>
</evidence>
<dbReference type="Pfam" id="PF09588">
    <property type="entry name" value="YqaJ"/>
    <property type="match status" value="1"/>
</dbReference>
<proteinExistence type="predicted"/>
<dbReference type="PANTHER" id="PTHR46609">
    <property type="entry name" value="EXONUCLEASE, PHAGE-TYPE/RECB, C-TERMINAL DOMAIN-CONTAINING PROTEIN"/>
    <property type="match status" value="1"/>
</dbReference>
<keyword evidence="2" id="KW-0540">Nuclease</keyword>
<keyword evidence="2" id="KW-0378">Hydrolase</keyword>
<dbReference type="InterPro" id="IPR011604">
    <property type="entry name" value="PDDEXK-like_dom_sf"/>
</dbReference>
<dbReference type="EMBL" id="LR796745">
    <property type="protein sequence ID" value="CAB4163300.1"/>
    <property type="molecule type" value="Genomic_DNA"/>
</dbReference>
<evidence type="ECO:0000313" key="3">
    <source>
        <dbReference type="EMBL" id="CAB4186494.1"/>
    </source>
</evidence>
<evidence type="ECO:0000313" key="2">
    <source>
        <dbReference type="EMBL" id="CAB4163300.1"/>
    </source>
</evidence>
<dbReference type="PANTHER" id="PTHR46609:SF6">
    <property type="entry name" value="EXONUCLEASE, PHAGE-TYPE_RECB, C-TERMINAL DOMAIN-CONTAINING PROTEIN-RELATED"/>
    <property type="match status" value="1"/>
</dbReference>
<dbReference type="Gene3D" id="3.90.320.10">
    <property type="match status" value="1"/>
</dbReference>
<reference evidence="2" key="1">
    <citation type="submission" date="2020-04" db="EMBL/GenBank/DDBJ databases">
        <authorList>
            <person name="Chiriac C."/>
            <person name="Salcher M."/>
            <person name="Ghai R."/>
            <person name="Kavagutti S V."/>
        </authorList>
    </citation>
    <scope>NUCLEOTIDE SEQUENCE</scope>
</reference>
<feature type="domain" description="YqaJ viral recombinase" evidence="1">
    <location>
        <begin position="16"/>
        <end position="159"/>
    </location>
</feature>
<dbReference type="InterPro" id="IPR019080">
    <property type="entry name" value="YqaJ_viral_recombinase"/>
</dbReference>
<dbReference type="GO" id="GO:0004519">
    <property type="term" value="F:endonuclease activity"/>
    <property type="evidence" value="ECO:0007669"/>
    <property type="project" value="UniProtKB-KW"/>
</dbReference>
<dbReference type="EMBL" id="LR797100">
    <property type="protein sequence ID" value="CAB4186494.1"/>
    <property type="molecule type" value="Genomic_DNA"/>
</dbReference>
<keyword evidence="2" id="KW-0255">Endonuclease</keyword>
<organism evidence="2">
    <name type="scientific">uncultured Caudovirales phage</name>
    <dbReference type="NCBI Taxonomy" id="2100421"/>
    <lineage>
        <taxon>Viruses</taxon>
        <taxon>Duplodnaviria</taxon>
        <taxon>Heunggongvirae</taxon>
        <taxon>Uroviricota</taxon>
        <taxon>Caudoviricetes</taxon>
        <taxon>Peduoviridae</taxon>
        <taxon>Maltschvirus</taxon>
        <taxon>Maltschvirus maltsch</taxon>
    </lineage>
</organism>
<sequence length="320" mass="35586">MKPTIEKIEFVNTESWLQERMKDITSTEVSALYGLSPYLTEYELFHTKKDGVVVRIEENERMTWGKRLESSIAIGAAEDSGWTVSKLGCYMRQPDARIGSSFDFIIDAGHSSGRSALLEIKNVDSLAFNKNWIDDGAGNIEAPEHIELQIQHQMEVADIDYCVLVALIGGNRKVSITRLRDEEIGADIRAKVKAFWQRVDSNSPPSADYTKDADFIIDRLSKNVDANLIAKSDESLDALIQQYRHVSAEADSYDDLKKATKAQILERIGSASKVLSPLGSISCGFTKDSVGTLITQDMVGTLVGSRKGYRMFKFTAKKEG</sequence>
<dbReference type="InterPro" id="IPR051703">
    <property type="entry name" value="NF-kappa-B_Signaling_Reg"/>
</dbReference>
<name>A0A6J5NUA9_9CAUD</name>
<protein>
    <submittedName>
        <fullName evidence="2">COG5377 Phage-related protein, predicted endonuclease</fullName>
    </submittedName>
</protein>